<dbReference type="PANTHER" id="PTHR21197:SF0">
    <property type="entry name" value="UDP-GALACTOPYRANOSE MUTASE"/>
    <property type="match status" value="1"/>
</dbReference>
<sequence>MINKQKNNTSSRLAVIGAGPSGLAVSLFLKDTPEILESKNHVGGHASSFLANGFTFDYGPHILFSRDQDILDFIVATLGENVARCRRNNKIAYKDRLLKYPFENDLKALSLEDNYDCIRHFIFNPYKEKYANPANMKEWFLKTFGEGICSRYLFPYNEKVWNIPVEQLSMSMAERIPNPPPEDILKSSLGYTTEGYLHQLYYFYPQTGGYQAISEAWKKANRINYQFTVDKVQFINGKIRLFDRHGSMKEYDQVISTMPVHHLITKLDIAIPDDIRFAVEQLIVNPMYVVSFGIRGVDNNQYTAVYFPEAEFLVNRISYPCTFSAANGPEGHWSLQAEITCAKNSATWNRPDAEILMHTKLGLQKRKLLPPDDEIVFEKIDRVEHSYVVYDVGYEENIAKVRAWFANLGIYLLGRFSYFEYINVDMAVDRAIKLAATLNGDKVDCHQTKLVYLKNALTKLTGSALCQM</sequence>
<dbReference type="GO" id="GO:0008767">
    <property type="term" value="F:UDP-galactopyranose mutase activity"/>
    <property type="evidence" value="ECO:0007669"/>
    <property type="project" value="UniProtKB-EC"/>
</dbReference>
<proteinExistence type="predicted"/>
<protein>
    <submittedName>
        <fullName evidence="1">UDP-galactopyranose mutase</fullName>
        <ecNumber evidence="1">5.4.99.9</ecNumber>
    </submittedName>
</protein>
<name>A0A378JAR7_9GAMM</name>
<dbReference type="SUPFAM" id="SSF51905">
    <property type="entry name" value="FAD/NAD(P)-binding domain"/>
    <property type="match status" value="1"/>
</dbReference>
<evidence type="ECO:0000313" key="1">
    <source>
        <dbReference type="EMBL" id="STX41680.1"/>
    </source>
</evidence>
<gene>
    <name evidence="1" type="primary">glf</name>
    <name evidence="1" type="ORF">NCTC13292_01113</name>
</gene>
<dbReference type="Pfam" id="PF13450">
    <property type="entry name" value="NAD_binding_8"/>
    <property type="match status" value="1"/>
</dbReference>
<dbReference type="GO" id="GO:0050660">
    <property type="term" value="F:flavin adenine dinucleotide binding"/>
    <property type="evidence" value="ECO:0007669"/>
    <property type="project" value="TreeGrafter"/>
</dbReference>
<dbReference type="EC" id="5.4.99.9" evidence="1"/>
<dbReference type="EMBL" id="UGOA01000001">
    <property type="protein sequence ID" value="STX41680.1"/>
    <property type="molecule type" value="Genomic_DNA"/>
</dbReference>
<dbReference type="Proteomes" id="UP000254677">
    <property type="component" value="Unassembled WGS sequence"/>
</dbReference>
<organism evidence="1 2">
    <name type="scientific">Legionella donaldsonii</name>
    <dbReference type="NCBI Taxonomy" id="45060"/>
    <lineage>
        <taxon>Bacteria</taxon>
        <taxon>Pseudomonadati</taxon>
        <taxon>Pseudomonadota</taxon>
        <taxon>Gammaproteobacteria</taxon>
        <taxon>Legionellales</taxon>
        <taxon>Legionellaceae</taxon>
        <taxon>Legionella</taxon>
    </lineage>
</organism>
<dbReference type="GO" id="GO:0005829">
    <property type="term" value="C:cytosol"/>
    <property type="evidence" value="ECO:0007669"/>
    <property type="project" value="TreeGrafter"/>
</dbReference>
<dbReference type="Gene3D" id="3.50.50.60">
    <property type="entry name" value="FAD/NAD(P)-binding domain"/>
    <property type="match status" value="1"/>
</dbReference>
<keyword evidence="2" id="KW-1185">Reference proteome</keyword>
<dbReference type="RefSeq" id="WP_115220872.1">
    <property type="nucleotide sequence ID" value="NZ_CAXYJE010000007.1"/>
</dbReference>
<dbReference type="OrthoDB" id="9815989at2"/>
<dbReference type="InterPro" id="IPR036188">
    <property type="entry name" value="FAD/NAD-bd_sf"/>
</dbReference>
<dbReference type="AlphaFoldDB" id="A0A378JAR7"/>
<dbReference type="PANTHER" id="PTHR21197">
    <property type="entry name" value="UDP-GALACTOPYRANOSE MUTASE"/>
    <property type="match status" value="1"/>
</dbReference>
<reference evidence="1 2" key="1">
    <citation type="submission" date="2018-06" db="EMBL/GenBank/DDBJ databases">
        <authorList>
            <consortium name="Pathogen Informatics"/>
            <person name="Doyle S."/>
        </authorList>
    </citation>
    <scope>NUCLEOTIDE SEQUENCE [LARGE SCALE GENOMIC DNA]</scope>
    <source>
        <strain evidence="1 2">NCTC13292</strain>
    </source>
</reference>
<keyword evidence="1" id="KW-0413">Isomerase</keyword>
<evidence type="ECO:0000313" key="2">
    <source>
        <dbReference type="Proteomes" id="UP000254677"/>
    </source>
</evidence>
<accession>A0A378JAR7</accession>